<gene>
    <name evidence="1" type="ORF">X975_07650</name>
</gene>
<name>A0A087U121_STEMI</name>
<proteinExistence type="predicted"/>
<accession>A0A087U121</accession>
<organism evidence="1 2">
    <name type="scientific">Stegodyphus mimosarum</name>
    <name type="common">African social velvet spider</name>
    <dbReference type="NCBI Taxonomy" id="407821"/>
    <lineage>
        <taxon>Eukaryota</taxon>
        <taxon>Metazoa</taxon>
        <taxon>Ecdysozoa</taxon>
        <taxon>Arthropoda</taxon>
        <taxon>Chelicerata</taxon>
        <taxon>Arachnida</taxon>
        <taxon>Araneae</taxon>
        <taxon>Araneomorphae</taxon>
        <taxon>Entelegynae</taxon>
        <taxon>Eresoidea</taxon>
        <taxon>Eresidae</taxon>
        <taxon>Stegodyphus</taxon>
    </lineage>
</organism>
<dbReference type="AlphaFoldDB" id="A0A087U121"/>
<evidence type="ECO:0000313" key="1">
    <source>
        <dbReference type="EMBL" id="KFM71060.1"/>
    </source>
</evidence>
<protein>
    <submittedName>
        <fullName evidence="1">Uncharacterized protein</fullName>
    </submittedName>
</protein>
<sequence length="104" mass="11677">MHDHIGLTWLMTIWKARIFTEWIGQPNLFTLILLNMFGMLLRGLCNTPTPTQNHSGVKNCYGGGVRVTSTDIPELLCFVHAVCLSEVTTHHTSHICTAIFQPQV</sequence>
<keyword evidence="2" id="KW-1185">Reference proteome</keyword>
<evidence type="ECO:0000313" key="2">
    <source>
        <dbReference type="Proteomes" id="UP000054359"/>
    </source>
</evidence>
<dbReference type="EMBL" id="KK117649">
    <property type="protein sequence ID" value="KFM71060.1"/>
    <property type="molecule type" value="Genomic_DNA"/>
</dbReference>
<dbReference type="Proteomes" id="UP000054359">
    <property type="component" value="Unassembled WGS sequence"/>
</dbReference>
<feature type="non-terminal residue" evidence="1">
    <location>
        <position position="104"/>
    </location>
</feature>
<reference evidence="1 2" key="1">
    <citation type="submission" date="2013-11" db="EMBL/GenBank/DDBJ databases">
        <title>Genome sequencing of Stegodyphus mimosarum.</title>
        <authorList>
            <person name="Bechsgaard J."/>
        </authorList>
    </citation>
    <scope>NUCLEOTIDE SEQUENCE [LARGE SCALE GENOMIC DNA]</scope>
</reference>